<proteinExistence type="predicted"/>
<protein>
    <submittedName>
        <fullName evidence="1">Uncharacterized protein</fullName>
    </submittedName>
</protein>
<reference evidence="1 2" key="1">
    <citation type="journal article" date="2018" name="Viruses">
        <title>Biodiversity of Streptococcus thermophilus Phages in Global Dairy Fermentations.</title>
        <authorList>
            <person name="Lavelle K."/>
            <person name="Martinez I."/>
            <person name="Neve H."/>
            <person name="Lugli G."/>
            <person name="Franz C."/>
            <person name="Ventura M."/>
            <person name="Bello F."/>
            <person name="Sinderen D."/>
            <person name="Mahony J."/>
        </authorList>
    </citation>
    <scope>NUCLEOTIDE SEQUENCE [LARGE SCALE GENOMIC DNA]</scope>
</reference>
<accession>A0A3S5H0F3</accession>
<organism evidence="1 2">
    <name type="scientific">Streptococcus phage SW7</name>
    <dbReference type="NCBI Taxonomy" id="2483879"/>
    <lineage>
        <taxon>Viruses</taxon>
        <taxon>Duplodnaviria</taxon>
        <taxon>Heunggongvirae</taxon>
        <taxon>Uroviricota</taxon>
        <taxon>Caudoviricetes</taxon>
        <taxon>Aliceevansviridae</taxon>
        <taxon>Moineauvirus</taxon>
        <taxon>Moineauvirus SW7</taxon>
    </lineage>
</organism>
<evidence type="ECO:0000313" key="2">
    <source>
        <dbReference type="Proteomes" id="UP000280686"/>
    </source>
</evidence>
<dbReference type="EMBL" id="MH973662">
    <property type="protein sequence ID" value="AYP28617.1"/>
    <property type="molecule type" value="Genomic_DNA"/>
</dbReference>
<name>A0A3S5H0F3_9CAUD</name>
<evidence type="ECO:0000313" key="1">
    <source>
        <dbReference type="EMBL" id="AYP28617.1"/>
    </source>
</evidence>
<keyword evidence="2" id="KW-1185">Reference proteome</keyword>
<gene>
    <name evidence="1" type="ORF">SW7_030</name>
</gene>
<dbReference type="Proteomes" id="UP000280686">
    <property type="component" value="Segment"/>
</dbReference>
<sequence length="53" mass="6306">MKIIKATNIQRTKNWRILIYGKAGNQFSITFQRKHCLLKDKGKLKTLLILKQY</sequence>